<dbReference type="EMBL" id="JADIKI010000023">
    <property type="protein sequence ID" value="MFK2855379.1"/>
    <property type="molecule type" value="Genomic_DNA"/>
</dbReference>
<feature type="region of interest" description="Disordered" evidence="2">
    <location>
        <begin position="56"/>
        <end position="76"/>
    </location>
</feature>
<feature type="domain" description="Teneurin-like YD-shell" evidence="4">
    <location>
        <begin position="258"/>
        <end position="525"/>
    </location>
</feature>
<sequence>MLQVRKLAQIICAFVPIGFAVPLLAQTANTKTTYTYDALDRITQVTDPSGFNTTYQYDGLSDPTSSTSPDSGTKASTYDTAGNVLTAVDAKGNTVTYTYDASNRRLTGTYADPTQNVTYVYDQPNGVTGCSVSYPIGHLTQVVENSVTTTLCYNAQGFVIQKSQAINGQTQVTSYTRSPAGRLLAITHPSGDQVNYARDANGRISGVSVTTNNGTATVVSNVTYAPFGPVTGYTLGNGQSVTRTYDANYRLTDLVSPAFALHVARDAMGNVTAMGTAPGANPATESYGYDPLNRLTTVTEADGSIFESETYNQAGDRLTKAGNGLATGTYAYNPGTHQLISTGNAARTVDANGNTTAISGAGSTYGFGFNQRNRMSVVQLNQSTIANYLYDAAGERVEKTVGGATTTFNYDVGSHLVGEYGATNREYVYMDDIPVANIDINGSTTSIAYVTADHTGTPRAITDGSGNVLWAWTYEGNPWGELAPITTGYTYNLRFPGQYFDVESGLTHNFQRDFDSSTGRFTQTDPSGQAGGLPLYVYGANNPLRNVDPYGLWVCNGTTSQCGSFQGGLQALAAASTSSNLDPAQQATLANILAAYGQQGDPSVQIYFQGDKTSSVGGWTGKDKKYCESVTFNDDNLNLGMSDNQKLQQWAKTVTHEGQHVADDFEGAADGYPLALMDTEVNAYTAEAYYQQAAQYSEGSTDIWTMSGGINWNAIQTSAANSVRVETGH</sequence>
<dbReference type="Proteomes" id="UP001620409">
    <property type="component" value="Unassembled WGS sequence"/>
</dbReference>
<feature type="signal peptide" evidence="3">
    <location>
        <begin position="1"/>
        <end position="25"/>
    </location>
</feature>
<dbReference type="NCBIfam" id="TIGR01643">
    <property type="entry name" value="YD_repeat_2x"/>
    <property type="match status" value="3"/>
</dbReference>
<evidence type="ECO:0000256" key="1">
    <source>
        <dbReference type="ARBA" id="ARBA00022737"/>
    </source>
</evidence>
<evidence type="ECO:0000259" key="4">
    <source>
        <dbReference type="Pfam" id="PF25023"/>
    </source>
</evidence>
<dbReference type="InterPro" id="IPR050708">
    <property type="entry name" value="T6SS_VgrG/RHS"/>
</dbReference>
<name>A0ABW8IJJ6_9GAMM</name>
<feature type="chain" id="PRO_5045931183" description="Teneurin-like YD-shell domain-containing protein" evidence="3">
    <location>
        <begin position="26"/>
        <end position="729"/>
    </location>
</feature>
<keyword evidence="6" id="KW-1185">Reference proteome</keyword>
<keyword evidence="3" id="KW-0732">Signal</keyword>
<dbReference type="Pfam" id="PF05593">
    <property type="entry name" value="RHS_repeat"/>
    <property type="match status" value="3"/>
</dbReference>
<dbReference type="NCBIfam" id="TIGR03696">
    <property type="entry name" value="Rhs_assc_core"/>
    <property type="match status" value="1"/>
</dbReference>
<dbReference type="InterPro" id="IPR031325">
    <property type="entry name" value="RHS_repeat"/>
</dbReference>
<dbReference type="PANTHER" id="PTHR32305">
    <property type="match status" value="1"/>
</dbReference>
<dbReference type="PANTHER" id="PTHR32305:SF15">
    <property type="entry name" value="PROTEIN RHSA-RELATED"/>
    <property type="match status" value="1"/>
</dbReference>
<dbReference type="InterPro" id="IPR006530">
    <property type="entry name" value="YD"/>
</dbReference>
<dbReference type="InterPro" id="IPR022385">
    <property type="entry name" value="Rhs_assc_core"/>
</dbReference>
<proteinExistence type="predicted"/>
<evidence type="ECO:0000256" key="3">
    <source>
        <dbReference type="SAM" id="SignalP"/>
    </source>
</evidence>
<evidence type="ECO:0000313" key="5">
    <source>
        <dbReference type="EMBL" id="MFK2855379.1"/>
    </source>
</evidence>
<organism evidence="5 6">
    <name type="scientific">Dyella humi</name>
    <dbReference type="NCBI Taxonomy" id="1770547"/>
    <lineage>
        <taxon>Bacteria</taxon>
        <taxon>Pseudomonadati</taxon>
        <taxon>Pseudomonadota</taxon>
        <taxon>Gammaproteobacteria</taxon>
        <taxon>Lysobacterales</taxon>
        <taxon>Rhodanobacteraceae</taxon>
        <taxon>Dyella</taxon>
    </lineage>
</organism>
<gene>
    <name evidence="5" type="ORF">ISP18_12325</name>
</gene>
<dbReference type="RefSeq" id="WP_380012122.1">
    <property type="nucleotide sequence ID" value="NZ_JADIKI010000023.1"/>
</dbReference>
<evidence type="ECO:0000256" key="2">
    <source>
        <dbReference type="SAM" id="MobiDB-lite"/>
    </source>
</evidence>
<feature type="compositionally biased region" description="Low complexity" evidence="2">
    <location>
        <begin position="61"/>
        <end position="71"/>
    </location>
</feature>
<dbReference type="Gene3D" id="2.180.10.10">
    <property type="entry name" value="RHS repeat-associated core"/>
    <property type="match status" value="2"/>
</dbReference>
<protein>
    <recommendedName>
        <fullName evidence="4">Teneurin-like YD-shell domain-containing protein</fullName>
    </recommendedName>
</protein>
<accession>A0ABW8IJJ6</accession>
<evidence type="ECO:0000313" key="6">
    <source>
        <dbReference type="Proteomes" id="UP001620409"/>
    </source>
</evidence>
<dbReference type="InterPro" id="IPR056823">
    <property type="entry name" value="TEN-like_YD-shell"/>
</dbReference>
<dbReference type="Pfam" id="PF25023">
    <property type="entry name" value="TEN_YD-shell"/>
    <property type="match status" value="1"/>
</dbReference>
<comment type="caution">
    <text evidence="5">The sequence shown here is derived from an EMBL/GenBank/DDBJ whole genome shotgun (WGS) entry which is preliminary data.</text>
</comment>
<keyword evidence="1" id="KW-0677">Repeat</keyword>
<reference evidence="5 6" key="1">
    <citation type="submission" date="2020-10" db="EMBL/GenBank/DDBJ databases">
        <title>Phylogeny of dyella-like bacteria.</title>
        <authorList>
            <person name="Fu J."/>
        </authorList>
    </citation>
    <scope>NUCLEOTIDE SEQUENCE [LARGE SCALE GENOMIC DNA]</scope>
    <source>
        <strain evidence="5 6">DHG40</strain>
    </source>
</reference>